<name>A0A9D1LUW2_9FIRM</name>
<proteinExistence type="predicted"/>
<sequence>MYNFKRIGMNEIERIKELFTSVFTVEPWNDDWSNQEQLDLYLSDLVGQSNSLTFGLFEDEQL</sequence>
<accession>A0A9D1LUW2</accession>
<reference evidence="1" key="1">
    <citation type="submission" date="2020-10" db="EMBL/GenBank/DDBJ databases">
        <authorList>
            <person name="Gilroy R."/>
        </authorList>
    </citation>
    <scope>NUCLEOTIDE SEQUENCE</scope>
    <source>
        <strain evidence="1">ChiSjej4B22-9803</strain>
    </source>
</reference>
<gene>
    <name evidence="1" type="ORF">IAB04_03960</name>
</gene>
<dbReference type="EMBL" id="DVND01000105">
    <property type="protein sequence ID" value="HIU48493.1"/>
    <property type="molecule type" value="Genomic_DNA"/>
</dbReference>
<evidence type="ECO:0000313" key="1">
    <source>
        <dbReference type="EMBL" id="HIU48493.1"/>
    </source>
</evidence>
<dbReference type="Proteomes" id="UP000824111">
    <property type="component" value="Unassembled WGS sequence"/>
</dbReference>
<protein>
    <submittedName>
        <fullName evidence="1">N-acetyltransferase</fullName>
    </submittedName>
</protein>
<evidence type="ECO:0000313" key="2">
    <source>
        <dbReference type="Proteomes" id="UP000824111"/>
    </source>
</evidence>
<dbReference type="AlphaFoldDB" id="A0A9D1LUW2"/>
<feature type="non-terminal residue" evidence="1">
    <location>
        <position position="62"/>
    </location>
</feature>
<organism evidence="1 2">
    <name type="scientific">Candidatus Avimonoglobus intestinipullorum</name>
    <dbReference type="NCBI Taxonomy" id="2840699"/>
    <lineage>
        <taxon>Bacteria</taxon>
        <taxon>Bacillati</taxon>
        <taxon>Bacillota</taxon>
        <taxon>Clostridia</taxon>
        <taxon>Eubacteriales</taxon>
        <taxon>Candidatus Avimonoglobus</taxon>
    </lineage>
</organism>
<reference evidence="1" key="2">
    <citation type="journal article" date="2021" name="PeerJ">
        <title>Extensive microbial diversity within the chicken gut microbiome revealed by metagenomics and culture.</title>
        <authorList>
            <person name="Gilroy R."/>
            <person name="Ravi A."/>
            <person name="Getino M."/>
            <person name="Pursley I."/>
            <person name="Horton D.L."/>
            <person name="Alikhan N.F."/>
            <person name="Baker D."/>
            <person name="Gharbi K."/>
            <person name="Hall N."/>
            <person name="Watson M."/>
            <person name="Adriaenssens E.M."/>
            <person name="Foster-Nyarko E."/>
            <person name="Jarju S."/>
            <person name="Secka A."/>
            <person name="Antonio M."/>
            <person name="Oren A."/>
            <person name="Chaudhuri R.R."/>
            <person name="La Ragione R."/>
            <person name="Hildebrand F."/>
            <person name="Pallen M.J."/>
        </authorList>
    </citation>
    <scope>NUCLEOTIDE SEQUENCE</scope>
    <source>
        <strain evidence="1">ChiSjej4B22-9803</strain>
    </source>
</reference>
<comment type="caution">
    <text evidence="1">The sequence shown here is derived from an EMBL/GenBank/DDBJ whole genome shotgun (WGS) entry which is preliminary data.</text>
</comment>